<evidence type="ECO:0000259" key="3">
    <source>
        <dbReference type="Pfam" id="PF25358"/>
    </source>
</evidence>
<keyword evidence="5" id="KW-1185">Reference proteome</keyword>
<feature type="domain" description="RdRP-like PH" evidence="3">
    <location>
        <begin position="132"/>
        <end position="260"/>
    </location>
</feature>
<dbReference type="EMBL" id="CP003008">
    <property type="protein sequence ID" value="AEO61258.1"/>
    <property type="molecule type" value="Genomic_DNA"/>
</dbReference>
<protein>
    <recommendedName>
        <fullName evidence="1">RNA-dependent RNA polymerase</fullName>
        <ecNumber evidence="1">2.7.7.48</ecNumber>
    </recommendedName>
</protein>
<reference evidence="4 5" key="1">
    <citation type="journal article" date="2011" name="Nat. Biotechnol.">
        <title>Comparative genomic analysis of the thermophilic biomass-degrading fungi Myceliophthora thermophila and Thielavia terrestris.</title>
        <authorList>
            <person name="Berka R.M."/>
            <person name="Grigoriev I.V."/>
            <person name="Otillar R."/>
            <person name="Salamov A."/>
            <person name="Grimwood J."/>
            <person name="Reid I."/>
            <person name="Ishmael N."/>
            <person name="John T."/>
            <person name="Darmond C."/>
            <person name="Moisan M.-C."/>
            <person name="Henrissat B."/>
            <person name="Coutinho P.M."/>
            <person name="Lombard V."/>
            <person name="Natvig D.O."/>
            <person name="Lindquist E."/>
            <person name="Schmutz J."/>
            <person name="Lucas S."/>
            <person name="Harris P."/>
            <person name="Powlowski J."/>
            <person name="Bellemare A."/>
            <person name="Taylor D."/>
            <person name="Butler G."/>
            <person name="de Vries R.P."/>
            <person name="Allijn I.E."/>
            <person name="van den Brink J."/>
            <person name="Ushinsky S."/>
            <person name="Storms R."/>
            <person name="Powell A.J."/>
            <person name="Paulsen I.T."/>
            <person name="Elbourne L.D.H."/>
            <person name="Baker S.E."/>
            <person name="Magnuson J."/>
            <person name="LaBoissiere S."/>
            <person name="Clutterbuck A.J."/>
            <person name="Martinez D."/>
            <person name="Wogulis M."/>
            <person name="de Leon A.L."/>
            <person name="Rey M.W."/>
            <person name="Tsang A."/>
        </authorList>
    </citation>
    <scope>NUCLEOTIDE SEQUENCE [LARGE SCALE GENOMIC DNA]</scope>
    <source>
        <strain evidence="5">ATCC 42464 / BCRC 31852 / DSM 1799</strain>
    </source>
</reference>
<dbReference type="Proteomes" id="UP000007322">
    <property type="component" value="Chromosome 7"/>
</dbReference>
<dbReference type="HOGENOM" id="CLU_001366_2_0_1"/>
<sequence length="1182" mass="135117">MEVFLRNLPVHLADRGLEKQLQPFMEQLSIKEYLVEKQRKTTTGRITFRHEAEGAEFLRHYGEEPIHPTRSQAFQLRKPKHPPTQARLELMGRKVYCKPSDRKPDEIVLKAIEHEASQRAYDEADAEKPTKTLQATELSCGHHAFTHGRLTFNAEWTVIEPCHVKFARRYLIITLTRCKVQLRILYQSIVELLWRQNGSATVILYWAPTILELEHTGYELISSFLHNRKSAPSRQRLDAIDRDHARISPYCLVYHFLVPVPITGHVMNDFEVEMLRLTREELFPVTRYEFGFQQAAELPFADAAARLQNQLDQHHRANSLPFDLLFLLQALMTNGYLHPTTISALAQRLIQRFEAARKTGGPPPVSVDAFKKLFDWIDYPSPYGNPDMFEVDGIMAYLEESESLVREGASPRARIFEETQDRTRIFRVVVTPTSVLLHGPELEPMNRVLRKFPNHSYFIRAQFCDEAGNDLFFNSKVSLDRIYNRFKSILSDGIQIAGRVYKLLGFSHSSLRAHSAWLSAPFFHQNQRHGPDFIIETLGDFNDIRSPARRAARIGQAFSETPWALDLDEYGIQVSRIPDVERNGRVFSDGIGTISHDALSAVYKVIPKSKGFPTCLQIRWAGAKGMLALDPLLEGRRICIRDSMIKFASNDKQLEICDMASRPMPMVLNRQLIKILEDMKAPDEWFLNLQSTELQRLRGISATVYNTASFIRMQKVAESIKLHDFLRQTEAMGIDYRQDSFLRGAVEIILLRELRLLKHKSRIPVREGITLFGVMDETGFLKEGQVYVTFDTEEGRYAQPPEPGPLLVTRSPALHPGDWGSRDLPSQLSGGDLDGDVFHVIWDPEVVGALTTYQPADYGRTTPPELNRPVTLADIASFFVDFMKTDQLGVIAIRHMILADQKEDGTRDQNCIALAELHSSAWRPDFLAPGPSITVHDKSNISLDDHVVQEDSDSEDEEGQPRYGYYKSERIIGQLYRAVDERKIWSKDIKMIIKPRGPSFWDEMLAALKQRVSEIGPVEWRHRSNQALGILHAYEDAIHGVMVDLADQPHQPLTELEVFVGYIINKRGGVQTPRQRDRSVKLKDEFERIATWITHEMRNPPSVRGYTSELDALELCLACLCIGCEKRSRDTRPRLRSSARNLESFKVVAAATLIQELSALQKRRGIKEYLHDGGEILAARFQ</sequence>
<dbReference type="Pfam" id="PF25358">
    <property type="entry name" value="PH_fung_RdRP"/>
    <property type="match status" value="1"/>
</dbReference>
<dbReference type="PANTHER" id="PTHR23079">
    <property type="entry name" value="RNA-DEPENDENT RNA POLYMERASE"/>
    <property type="match status" value="1"/>
</dbReference>
<dbReference type="RefSeq" id="XP_003666503.1">
    <property type="nucleotide sequence ID" value="XM_003666455.1"/>
</dbReference>
<dbReference type="Pfam" id="PF05183">
    <property type="entry name" value="RdRP"/>
    <property type="match status" value="2"/>
</dbReference>
<dbReference type="GO" id="GO:0003723">
    <property type="term" value="F:RNA binding"/>
    <property type="evidence" value="ECO:0007669"/>
    <property type="project" value="UniProtKB-KW"/>
</dbReference>
<dbReference type="OMA" id="GIMDETN"/>
<feature type="domain" description="RDRP core" evidence="2">
    <location>
        <begin position="430"/>
        <end position="818"/>
    </location>
</feature>
<evidence type="ECO:0000313" key="5">
    <source>
        <dbReference type="Proteomes" id="UP000007322"/>
    </source>
</evidence>
<feature type="domain" description="RDRP core" evidence="2">
    <location>
        <begin position="820"/>
        <end position="979"/>
    </location>
</feature>
<dbReference type="InterPro" id="IPR007855">
    <property type="entry name" value="RDRP"/>
</dbReference>
<dbReference type="PANTHER" id="PTHR23079:SF17">
    <property type="entry name" value="RNA-DEPENDENT RNA POLYMERASE"/>
    <property type="match status" value="1"/>
</dbReference>
<comment type="catalytic activity">
    <reaction evidence="1">
        <text>RNA(n) + a ribonucleoside 5'-triphosphate = RNA(n+1) + diphosphate</text>
        <dbReference type="Rhea" id="RHEA:21248"/>
        <dbReference type="Rhea" id="RHEA-COMP:14527"/>
        <dbReference type="Rhea" id="RHEA-COMP:17342"/>
        <dbReference type="ChEBI" id="CHEBI:33019"/>
        <dbReference type="ChEBI" id="CHEBI:61557"/>
        <dbReference type="ChEBI" id="CHEBI:140395"/>
        <dbReference type="EC" id="2.7.7.48"/>
    </reaction>
</comment>
<keyword evidence="1" id="KW-0694">RNA-binding</keyword>
<dbReference type="EC" id="2.7.7.48" evidence="1"/>
<evidence type="ECO:0000313" key="4">
    <source>
        <dbReference type="EMBL" id="AEO61258.1"/>
    </source>
</evidence>
<dbReference type="GO" id="GO:0030422">
    <property type="term" value="P:siRNA processing"/>
    <property type="evidence" value="ECO:0007669"/>
    <property type="project" value="TreeGrafter"/>
</dbReference>
<dbReference type="KEGG" id="mtm:MYCTH_2071684"/>
<accession>G2QNN4</accession>
<dbReference type="OrthoDB" id="6513042at2759"/>
<dbReference type="GeneID" id="11510120"/>
<name>G2QNN4_THET4</name>
<dbReference type="GO" id="GO:0031380">
    <property type="term" value="C:nuclear RNA-directed RNA polymerase complex"/>
    <property type="evidence" value="ECO:0007669"/>
    <property type="project" value="TreeGrafter"/>
</dbReference>
<gene>
    <name evidence="4" type="ORF">MYCTH_2071684</name>
</gene>
<dbReference type="STRING" id="573729.G2QNN4"/>
<dbReference type="VEuPathDB" id="FungiDB:MYCTH_2071684"/>
<dbReference type="InterPro" id="IPR057503">
    <property type="entry name" value="PH_RdRP"/>
</dbReference>
<keyword evidence="1" id="KW-0696">RNA-directed RNA polymerase</keyword>
<dbReference type="eggNOG" id="KOG0988">
    <property type="taxonomic scope" value="Eukaryota"/>
</dbReference>
<keyword evidence="1" id="KW-0548">Nucleotidyltransferase</keyword>
<comment type="similarity">
    <text evidence="1">Belongs to the RdRP family.</text>
</comment>
<proteinExistence type="inferred from homology"/>
<dbReference type="InParanoid" id="G2QNN4"/>
<dbReference type="AlphaFoldDB" id="G2QNN4"/>
<evidence type="ECO:0000259" key="2">
    <source>
        <dbReference type="Pfam" id="PF05183"/>
    </source>
</evidence>
<organism evidence="4 5">
    <name type="scientific">Thermothelomyces thermophilus (strain ATCC 42464 / BCRC 31852 / DSM 1799)</name>
    <name type="common">Sporotrichum thermophile</name>
    <dbReference type="NCBI Taxonomy" id="573729"/>
    <lineage>
        <taxon>Eukaryota</taxon>
        <taxon>Fungi</taxon>
        <taxon>Dikarya</taxon>
        <taxon>Ascomycota</taxon>
        <taxon>Pezizomycotina</taxon>
        <taxon>Sordariomycetes</taxon>
        <taxon>Sordariomycetidae</taxon>
        <taxon>Sordariales</taxon>
        <taxon>Chaetomiaceae</taxon>
        <taxon>Thermothelomyces</taxon>
    </lineage>
</organism>
<dbReference type="InterPro" id="IPR057596">
    <property type="entry name" value="RDRP_core"/>
</dbReference>
<keyword evidence="1" id="KW-0808">Transferase</keyword>
<dbReference type="GO" id="GO:0003968">
    <property type="term" value="F:RNA-directed RNA polymerase activity"/>
    <property type="evidence" value="ECO:0007669"/>
    <property type="project" value="UniProtKB-KW"/>
</dbReference>
<evidence type="ECO:0000256" key="1">
    <source>
        <dbReference type="RuleBase" id="RU363098"/>
    </source>
</evidence>